<accession>A0A4S4FRQ4</accession>
<evidence type="ECO:0000313" key="3">
    <source>
        <dbReference type="EMBL" id="THG33054.1"/>
    </source>
</evidence>
<proteinExistence type="predicted"/>
<feature type="transmembrane region" description="Helical" evidence="1">
    <location>
        <begin position="6"/>
        <end position="25"/>
    </location>
</feature>
<protein>
    <recommendedName>
        <fullName evidence="2">PH domain-containing protein</fullName>
    </recommendedName>
</protein>
<gene>
    <name evidence="3" type="ORF">E6C64_01440</name>
</gene>
<feature type="domain" description="PH" evidence="2">
    <location>
        <begin position="36"/>
        <end position="157"/>
    </location>
</feature>
<keyword evidence="1" id="KW-1133">Transmembrane helix</keyword>
<evidence type="ECO:0000259" key="2">
    <source>
        <dbReference type="Pfam" id="PF25362"/>
    </source>
</evidence>
<dbReference type="InterPro" id="IPR057446">
    <property type="entry name" value="PH_bac"/>
</dbReference>
<sequence>MPELTPVLIVVALIVLVLIGMALGWRASKRRSVQYGEVAQLPDDPGQDLLTADVFYVSTTLEAQALQRVASRGLAVRGRATVQVFWSGVSLALPGQDAVFIPTTSITGLGTGTVTVDRVVEPGGMIVITWILGSTPVDTYLRPLSGDDKTRILDTIHAIRPGSVASSRFDEDSHASSNEESEL</sequence>
<dbReference type="RefSeq" id="WP_136425835.1">
    <property type="nucleotide sequence ID" value="NZ_SSSM01000001.1"/>
</dbReference>
<comment type="caution">
    <text evidence="3">The sequence shown here is derived from an EMBL/GenBank/DDBJ whole genome shotgun (WGS) entry which is preliminary data.</text>
</comment>
<dbReference type="OrthoDB" id="3826692at2"/>
<dbReference type="AlphaFoldDB" id="A0A4S4FRQ4"/>
<dbReference type="Proteomes" id="UP000309133">
    <property type="component" value="Unassembled WGS sequence"/>
</dbReference>
<keyword evidence="1" id="KW-0812">Transmembrane</keyword>
<name>A0A4S4FRQ4_9MICO</name>
<reference evidence="3 4" key="1">
    <citation type="submission" date="2019-04" db="EMBL/GenBank/DDBJ databases">
        <authorList>
            <person name="Jiang L."/>
        </authorList>
    </citation>
    <scope>NUCLEOTIDE SEQUENCE [LARGE SCALE GENOMIC DNA]</scope>
    <source>
        <strain evidence="3 4">YIM 131853</strain>
    </source>
</reference>
<evidence type="ECO:0000256" key="1">
    <source>
        <dbReference type="SAM" id="Phobius"/>
    </source>
</evidence>
<organism evidence="3 4">
    <name type="scientific">Naasia lichenicola</name>
    <dbReference type="NCBI Taxonomy" id="2565933"/>
    <lineage>
        <taxon>Bacteria</taxon>
        <taxon>Bacillati</taxon>
        <taxon>Actinomycetota</taxon>
        <taxon>Actinomycetes</taxon>
        <taxon>Micrococcales</taxon>
        <taxon>Microbacteriaceae</taxon>
        <taxon>Naasia</taxon>
    </lineage>
</organism>
<keyword evidence="1" id="KW-0472">Membrane</keyword>
<evidence type="ECO:0000313" key="4">
    <source>
        <dbReference type="Proteomes" id="UP000309133"/>
    </source>
</evidence>
<keyword evidence="4" id="KW-1185">Reference proteome</keyword>
<dbReference type="EMBL" id="SSSM01000001">
    <property type="protein sequence ID" value="THG33054.1"/>
    <property type="molecule type" value="Genomic_DNA"/>
</dbReference>
<dbReference type="Pfam" id="PF25362">
    <property type="entry name" value="bPH_11"/>
    <property type="match status" value="1"/>
</dbReference>